<keyword evidence="5" id="KW-0732">Signal</keyword>
<dbReference type="AlphaFoldDB" id="A0A9Q5I125"/>
<dbReference type="InterPro" id="IPR012132">
    <property type="entry name" value="GMC_OxRdtase"/>
</dbReference>
<dbReference type="PANTHER" id="PTHR11552:SF147">
    <property type="entry name" value="CHOLINE DEHYDROGENASE, MITOCHONDRIAL"/>
    <property type="match status" value="1"/>
</dbReference>
<keyword evidence="3" id="KW-0285">Flavoprotein</keyword>
<evidence type="ECO:0000256" key="3">
    <source>
        <dbReference type="ARBA" id="ARBA00022630"/>
    </source>
</evidence>
<dbReference type="Pfam" id="PF05199">
    <property type="entry name" value="GMC_oxred_C"/>
    <property type="match status" value="2"/>
</dbReference>
<sequence length="1033" mass="111635">MFCLTRLLVLFLAFSGTTVHAILYQSLSHLPPNKTYDYIIVGGGAGGGVLANCLSEVASLKILLIEAGSSAFQNMTIEVPGLAARLPNSQFVGSYSMNWIWEEDIDDSQGLEFYYHFMVFTRGSMHDFDRWANVTEDGGWSWESLQRYREKIDKITPPVDGHDITQQFDPSAHGNFGPLRIGLPGTLQPTDDLVLNASTQLSNEFPFNLDYNSGNTIGVGWTQSTIANGVRDSSAVAYIEPVLSRSNIDVLVNTRVTRVIQTGIQSSVPEFRAVEASASSNGTKYTLSARREVILSSGAVKTPHILMLSGIGDSSHLSSHSIKTIVDLPDVGRNLQDHTLVSSSWSVNSTNTRDNLTEDTAFFQNQLNLWIANGSGELGTVSASQVGWFRLPMNSSIFDTVPDPSAGLTSAHYEFLFTNGFSSFSEPFPSDGGHFFTVLTAMVSPTSRGNISLASSDPFDSPVINPNLLGTAFDIFTIREGVKAARRFMSAPAWNGWILQEHGDFSQAHTDEEIEQYARNTADTVDHVSGTVSMGKTGTTILGSGALNSDLTVKGTIGLRVVDASAFLDKVVPPVDGHNTTGQFDPSVHGQLGQLGISLPGVLRPTDDRVLDASAQLSNEFPFNLDCNSGNTIGVGWTQSTIANGERDSSAVAYIAPALSRSNLDVLVNTRVTRLIQTGIQHSIPEFRAVEITTSSNSTFQVLNARREIILSAGAVKSPQILMLSGIGDASHLSSHSIKPIVDLPDVGRNLQDHPLVTVSWTVNSTNTLDNLTEDTTFFQNQLDLWIKNRTGLLGSARSSQIGWVRLPDNASIFNTIPDPSAGLTSAHYEFIFTNGFVSYSEPFPSDGDHFFTILVAVVSPTSRGNISLASSDPIDSPIISPNLLGTEFDIFTMREGIKAARHFVSAPAWDGWILEEHGAFSQARTDEEIEQYSRNTATTIFHVSGTAAMGKTGTTGPGSGALNSDLTVKGTIGLRVVDASAFVSHAFVGTSLSSPEVMLWKKPFIVAAHTQTATYILAERASDLIKDTFYRD</sequence>
<protein>
    <submittedName>
        <fullName evidence="7">Alcohol oxidase</fullName>
    </submittedName>
</protein>
<evidence type="ECO:0000256" key="1">
    <source>
        <dbReference type="ARBA" id="ARBA00001974"/>
    </source>
</evidence>
<evidence type="ECO:0000313" key="7">
    <source>
        <dbReference type="EMBL" id="OCB89708.1"/>
    </source>
</evidence>
<feature type="chain" id="PRO_5040182098" evidence="5">
    <location>
        <begin position="22"/>
        <end position="1033"/>
    </location>
</feature>
<gene>
    <name evidence="7" type="ORF">A7U60_g3056</name>
</gene>
<feature type="signal peptide" evidence="5">
    <location>
        <begin position="1"/>
        <end position="21"/>
    </location>
</feature>
<dbReference type="PROSITE" id="PS00624">
    <property type="entry name" value="GMC_OXRED_2"/>
    <property type="match status" value="2"/>
</dbReference>
<dbReference type="InterPro" id="IPR000172">
    <property type="entry name" value="GMC_OxRdtase_N"/>
</dbReference>
<evidence type="ECO:0000313" key="8">
    <source>
        <dbReference type="Proteomes" id="UP000757232"/>
    </source>
</evidence>
<organism evidence="7 8">
    <name type="scientific">Sanghuangporus baumii</name>
    <name type="common">Phellinus baumii</name>
    <dbReference type="NCBI Taxonomy" id="108892"/>
    <lineage>
        <taxon>Eukaryota</taxon>
        <taxon>Fungi</taxon>
        <taxon>Dikarya</taxon>
        <taxon>Basidiomycota</taxon>
        <taxon>Agaricomycotina</taxon>
        <taxon>Agaricomycetes</taxon>
        <taxon>Hymenochaetales</taxon>
        <taxon>Hymenochaetaceae</taxon>
        <taxon>Sanghuangporus</taxon>
    </lineage>
</organism>
<dbReference type="InterPro" id="IPR007867">
    <property type="entry name" value="GMC_OxRtase_C"/>
</dbReference>
<dbReference type="SUPFAM" id="SSF54373">
    <property type="entry name" value="FAD-linked reductases, C-terminal domain"/>
    <property type="match status" value="2"/>
</dbReference>
<keyword evidence="4" id="KW-0274">FAD</keyword>
<dbReference type="Pfam" id="PF00732">
    <property type="entry name" value="GMC_oxred_N"/>
    <property type="match status" value="2"/>
</dbReference>
<accession>A0A9Q5I125</accession>
<evidence type="ECO:0000256" key="2">
    <source>
        <dbReference type="ARBA" id="ARBA00010790"/>
    </source>
</evidence>
<comment type="similarity">
    <text evidence="2">Belongs to the GMC oxidoreductase family.</text>
</comment>
<name>A0A9Q5I125_SANBA</name>
<dbReference type="SUPFAM" id="SSF51905">
    <property type="entry name" value="FAD/NAD(P)-binding domain"/>
    <property type="match status" value="2"/>
</dbReference>
<dbReference type="Proteomes" id="UP000757232">
    <property type="component" value="Unassembled WGS sequence"/>
</dbReference>
<evidence type="ECO:0000256" key="4">
    <source>
        <dbReference type="ARBA" id="ARBA00022827"/>
    </source>
</evidence>
<comment type="caution">
    <text evidence="7">The sequence shown here is derived from an EMBL/GenBank/DDBJ whole genome shotgun (WGS) entry which is preliminary data.</text>
</comment>
<dbReference type="GO" id="GO:0050660">
    <property type="term" value="F:flavin adenine dinucleotide binding"/>
    <property type="evidence" value="ECO:0007669"/>
    <property type="project" value="InterPro"/>
</dbReference>
<dbReference type="InterPro" id="IPR036188">
    <property type="entry name" value="FAD/NAD-bd_sf"/>
</dbReference>
<evidence type="ECO:0000256" key="5">
    <source>
        <dbReference type="SAM" id="SignalP"/>
    </source>
</evidence>
<dbReference type="GO" id="GO:0016614">
    <property type="term" value="F:oxidoreductase activity, acting on CH-OH group of donors"/>
    <property type="evidence" value="ECO:0007669"/>
    <property type="project" value="InterPro"/>
</dbReference>
<dbReference type="PANTHER" id="PTHR11552">
    <property type="entry name" value="GLUCOSE-METHANOL-CHOLINE GMC OXIDOREDUCTASE"/>
    <property type="match status" value="1"/>
</dbReference>
<dbReference type="OrthoDB" id="269227at2759"/>
<evidence type="ECO:0000259" key="6">
    <source>
        <dbReference type="PROSITE" id="PS00624"/>
    </source>
</evidence>
<feature type="domain" description="Glucose-methanol-choline oxidoreductase N-terminal" evidence="6">
    <location>
        <begin position="298"/>
        <end position="312"/>
    </location>
</feature>
<reference evidence="7" key="1">
    <citation type="submission" date="2016-06" db="EMBL/GenBank/DDBJ databases">
        <title>Draft Genome sequence of the fungus Inonotus baumii.</title>
        <authorList>
            <person name="Zhu H."/>
            <person name="Lin W."/>
        </authorList>
    </citation>
    <scope>NUCLEOTIDE SEQUENCE</scope>
    <source>
        <strain evidence="7">821</strain>
    </source>
</reference>
<comment type="cofactor">
    <cofactor evidence="1">
        <name>FAD</name>
        <dbReference type="ChEBI" id="CHEBI:57692"/>
    </cofactor>
</comment>
<dbReference type="Gene3D" id="3.30.560.10">
    <property type="entry name" value="Glucose Oxidase, domain 3"/>
    <property type="match status" value="3"/>
</dbReference>
<dbReference type="EMBL" id="LNZH02000150">
    <property type="protein sequence ID" value="OCB89708.1"/>
    <property type="molecule type" value="Genomic_DNA"/>
</dbReference>
<proteinExistence type="inferred from homology"/>
<feature type="domain" description="Glucose-methanol-choline oxidoreductase N-terminal" evidence="6">
    <location>
        <begin position="714"/>
        <end position="728"/>
    </location>
</feature>
<keyword evidence="8" id="KW-1185">Reference proteome</keyword>
<dbReference type="Gene3D" id="3.50.50.60">
    <property type="entry name" value="FAD/NAD(P)-binding domain"/>
    <property type="match status" value="1"/>
</dbReference>